<dbReference type="PANTHER" id="PTHR14449:SF2">
    <property type="entry name" value="FANCONI ANEMIA GROUP F PROTEIN"/>
    <property type="match status" value="1"/>
</dbReference>
<gene>
    <name evidence="2" type="primary">FANCF</name>
</gene>
<feature type="compositionally biased region" description="Basic residues" evidence="1">
    <location>
        <begin position="330"/>
        <end position="346"/>
    </location>
</feature>
<evidence type="ECO:0000313" key="3">
    <source>
        <dbReference type="Proteomes" id="UP000002254"/>
    </source>
</evidence>
<sequence>MPGMTHSADRLRQSSGNFHWGLPPNWKEACRRRGPPSISPRCSAPTCGAPGLLSADPDRPLKGGGPLKSGGLPPAPAFKGPGCPDGSPVRLAGGWPNSAGRGAEPSRGRPNRRAGARRARGGRGSGSGSGSARGRMESLLQQLERFSEVLAVSRTAAVSAWGPAAVRRAVQWARYLRRAHGRLRAALEGRRRAGPRLGAWGGRDVVLSARLLGNRALGAAAHRCLLRLLFPGPAAPAPAPPPRCRPASPASPAPGRRPPAAPRGPRRGRGAAHAGGAAAAAAARRAGRRPPGRAVGARAAGRLPARRGGRAAAGPRGPRAGRAAPLAAGPRRRPGRAVPRPPRRAPGRAGRPPPGAAPRLPAPARTLGLPTALRPAFGPLGGRRARARVLGRAARPLPEPRAGAAAAQGRRPGRAGGLERAGRRLPSARPQRLDRPAAGAGPGGRDGQLRGCALLGGARRGWVPPGPARPGPQPRTRALPKVTINTWFFSCCRHALLL</sequence>
<feature type="compositionally biased region" description="Low complexity" evidence="1">
    <location>
        <begin position="271"/>
        <end position="284"/>
    </location>
</feature>
<feature type="compositionally biased region" description="Basic residues" evidence="1">
    <location>
        <begin position="109"/>
        <end position="121"/>
    </location>
</feature>
<feature type="compositionally biased region" description="Gly residues" evidence="1">
    <location>
        <begin position="122"/>
        <end position="131"/>
    </location>
</feature>
<organism evidence="2 3">
    <name type="scientific">Canis lupus familiaris</name>
    <name type="common">Dog</name>
    <name type="synonym">Canis familiaris</name>
    <dbReference type="NCBI Taxonomy" id="9615"/>
    <lineage>
        <taxon>Eukaryota</taxon>
        <taxon>Metazoa</taxon>
        <taxon>Chordata</taxon>
        <taxon>Craniata</taxon>
        <taxon>Vertebrata</taxon>
        <taxon>Euteleostomi</taxon>
        <taxon>Mammalia</taxon>
        <taxon>Eutheria</taxon>
        <taxon>Laurasiatheria</taxon>
        <taxon>Carnivora</taxon>
        <taxon>Caniformia</taxon>
        <taxon>Canidae</taxon>
        <taxon>Canis</taxon>
    </lineage>
</organism>
<proteinExistence type="predicted"/>
<name>A0A8P0PNT3_CANLF</name>
<dbReference type="GO" id="GO:0043240">
    <property type="term" value="C:Fanconi anaemia nuclear complex"/>
    <property type="evidence" value="ECO:0007669"/>
    <property type="project" value="InterPro"/>
</dbReference>
<dbReference type="Pfam" id="PF11107">
    <property type="entry name" value="FANCF"/>
    <property type="match status" value="1"/>
</dbReference>
<feature type="compositionally biased region" description="Pro residues" evidence="1">
    <location>
        <begin position="464"/>
        <end position="473"/>
    </location>
</feature>
<feature type="compositionally biased region" description="Low complexity" evidence="1">
    <location>
        <begin position="310"/>
        <end position="329"/>
    </location>
</feature>
<feature type="compositionally biased region" description="Low complexity" evidence="1">
    <location>
        <begin position="390"/>
        <end position="410"/>
    </location>
</feature>
<dbReference type="Proteomes" id="UP000002254">
    <property type="component" value="Chromosome 21"/>
</dbReference>
<dbReference type="PANTHER" id="PTHR14449">
    <property type="entry name" value="FANCONI ANEMIA GROUP F PROTEIN FANCF"/>
    <property type="match status" value="1"/>
</dbReference>
<dbReference type="AlphaFoldDB" id="A0A8P0PNT3"/>
<dbReference type="InterPro" id="IPR035428">
    <property type="entry name" value="FANCF"/>
</dbReference>
<dbReference type="Ensembl" id="ENSCAFT00000107637.1">
    <property type="protein sequence ID" value="ENSCAFP00000072785.1"/>
    <property type="gene ID" value="ENSCAFG00000057851.1"/>
</dbReference>
<dbReference type="GO" id="GO:0036297">
    <property type="term" value="P:interstrand cross-link repair"/>
    <property type="evidence" value="ECO:0007669"/>
    <property type="project" value="InterPro"/>
</dbReference>
<protein>
    <submittedName>
        <fullName evidence="2">FA complementation group F</fullName>
    </submittedName>
</protein>
<evidence type="ECO:0000313" key="2">
    <source>
        <dbReference type="Ensembl" id="ENSCAFP00000072785.1"/>
    </source>
</evidence>
<feature type="compositionally biased region" description="Low complexity" evidence="1">
    <location>
        <begin position="292"/>
        <end position="303"/>
    </location>
</feature>
<feature type="compositionally biased region" description="Low complexity" evidence="1">
    <location>
        <begin position="449"/>
        <end position="463"/>
    </location>
</feature>
<evidence type="ECO:0000256" key="1">
    <source>
        <dbReference type="SAM" id="MobiDB-lite"/>
    </source>
</evidence>
<reference evidence="2" key="2">
    <citation type="submission" date="2025-08" db="UniProtKB">
        <authorList>
            <consortium name="Ensembl"/>
        </authorList>
    </citation>
    <scope>IDENTIFICATION</scope>
</reference>
<reference evidence="2 3" key="1">
    <citation type="journal article" date="2005" name="Nature">
        <title>Genome sequence, comparative analysis and haplotype structure of the domestic dog.</title>
        <authorList>
            <consortium name="Broad Sequencing Platform"/>
            <person name="Lindblad-Toh K."/>
            <person name="Wade C.M."/>
            <person name="Mikkelsen T.S."/>
            <person name="Karlsson E.K."/>
            <person name="Jaffe D.B."/>
            <person name="Kamal M."/>
            <person name="Clamp M."/>
            <person name="Chang J.L."/>
            <person name="Kulbokas E.J. III"/>
            <person name="Zody M.C."/>
            <person name="Mauceli E."/>
            <person name="Xie X."/>
            <person name="Breen M."/>
            <person name="Wayne R.K."/>
            <person name="Ostrander E.A."/>
            <person name="Ponting C.P."/>
            <person name="Galibert F."/>
            <person name="Smith D.R."/>
            <person name="DeJong P.J."/>
            <person name="Kirkness E."/>
            <person name="Alvarez P."/>
            <person name="Biagi T."/>
            <person name="Brockman W."/>
            <person name="Butler J."/>
            <person name="Chin C.W."/>
            <person name="Cook A."/>
            <person name="Cuff J."/>
            <person name="Daly M.J."/>
            <person name="DeCaprio D."/>
            <person name="Gnerre S."/>
            <person name="Grabherr M."/>
            <person name="Kellis M."/>
            <person name="Kleber M."/>
            <person name="Bardeleben C."/>
            <person name="Goodstadt L."/>
            <person name="Heger A."/>
            <person name="Hitte C."/>
            <person name="Kim L."/>
            <person name="Koepfli K.P."/>
            <person name="Parker H.G."/>
            <person name="Pollinger J.P."/>
            <person name="Searle S.M."/>
            <person name="Sutter N.B."/>
            <person name="Thomas R."/>
            <person name="Webber C."/>
            <person name="Baldwin J."/>
            <person name="Abebe A."/>
            <person name="Abouelleil A."/>
            <person name="Aftuck L."/>
            <person name="Ait-Zahra M."/>
            <person name="Aldredge T."/>
            <person name="Allen N."/>
            <person name="An P."/>
            <person name="Anderson S."/>
            <person name="Antoine C."/>
            <person name="Arachchi H."/>
            <person name="Aslam A."/>
            <person name="Ayotte L."/>
            <person name="Bachantsang P."/>
            <person name="Barry A."/>
            <person name="Bayul T."/>
            <person name="Benamara M."/>
            <person name="Berlin A."/>
            <person name="Bessette D."/>
            <person name="Blitshteyn B."/>
            <person name="Bloom T."/>
            <person name="Blye J."/>
            <person name="Boguslavskiy L."/>
            <person name="Bonnet C."/>
            <person name="Boukhgalter B."/>
            <person name="Brown A."/>
            <person name="Cahill P."/>
            <person name="Calixte N."/>
            <person name="Camarata J."/>
            <person name="Cheshatsang Y."/>
            <person name="Chu J."/>
            <person name="Citroen M."/>
            <person name="Collymore A."/>
            <person name="Cooke P."/>
            <person name="Dawoe T."/>
            <person name="Daza R."/>
            <person name="Decktor K."/>
            <person name="DeGray S."/>
            <person name="Dhargay N."/>
            <person name="Dooley K."/>
            <person name="Dooley K."/>
            <person name="Dorje P."/>
            <person name="Dorjee K."/>
            <person name="Dorris L."/>
            <person name="Duffey N."/>
            <person name="Dupes A."/>
            <person name="Egbiremolen O."/>
            <person name="Elong R."/>
            <person name="Falk J."/>
            <person name="Farina A."/>
            <person name="Faro S."/>
            <person name="Ferguson D."/>
            <person name="Ferreira P."/>
            <person name="Fisher S."/>
            <person name="FitzGerald M."/>
            <person name="Foley K."/>
            <person name="Foley C."/>
            <person name="Franke A."/>
            <person name="Friedrich D."/>
            <person name="Gage D."/>
            <person name="Garber M."/>
            <person name="Gearin G."/>
            <person name="Giannoukos G."/>
            <person name="Goode T."/>
            <person name="Goyette A."/>
            <person name="Graham J."/>
            <person name="Grandbois E."/>
            <person name="Gyaltsen K."/>
            <person name="Hafez N."/>
            <person name="Hagopian D."/>
            <person name="Hagos B."/>
            <person name="Hall J."/>
            <person name="Healy C."/>
            <person name="Hegarty R."/>
            <person name="Honan T."/>
            <person name="Horn A."/>
            <person name="Houde N."/>
            <person name="Hughes L."/>
            <person name="Hunnicutt L."/>
            <person name="Husby M."/>
            <person name="Jester B."/>
            <person name="Jones C."/>
            <person name="Kamat A."/>
            <person name="Kanga B."/>
            <person name="Kells C."/>
            <person name="Khazanovich D."/>
            <person name="Kieu A.C."/>
            <person name="Kisner P."/>
            <person name="Kumar M."/>
            <person name="Lance K."/>
            <person name="Landers T."/>
            <person name="Lara M."/>
            <person name="Lee W."/>
            <person name="Leger J.P."/>
            <person name="Lennon N."/>
            <person name="Leuper L."/>
            <person name="LeVine S."/>
            <person name="Liu J."/>
            <person name="Liu X."/>
            <person name="Lokyitsang Y."/>
            <person name="Lokyitsang T."/>
            <person name="Lui A."/>
            <person name="Macdonald J."/>
            <person name="Major J."/>
            <person name="Marabella R."/>
            <person name="Maru K."/>
            <person name="Matthews C."/>
            <person name="McDonough S."/>
            <person name="Mehta T."/>
            <person name="Meldrim J."/>
            <person name="Melnikov A."/>
            <person name="Meneus L."/>
            <person name="Mihalev A."/>
            <person name="Mihova T."/>
            <person name="Miller K."/>
            <person name="Mittelman R."/>
            <person name="Mlenga V."/>
            <person name="Mulrain L."/>
            <person name="Munson G."/>
            <person name="Navidi A."/>
            <person name="Naylor J."/>
            <person name="Nguyen T."/>
            <person name="Nguyen N."/>
            <person name="Nguyen C."/>
            <person name="Nguyen T."/>
            <person name="Nicol R."/>
            <person name="Norbu N."/>
            <person name="Norbu C."/>
            <person name="Novod N."/>
            <person name="Nyima T."/>
            <person name="Olandt P."/>
            <person name="O'Neill B."/>
            <person name="O'Neill K."/>
            <person name="Osman S."/>
            <person name="Oyono L."/>
            <person name="Patti C."/>
            <person name="Perrin D."/>
            <person name="Phunkhang P."/>
            <person name="Pierre F."/>
            <person name="Priest M."/>
            <person name="Rachupka A."/>
            <person name="Raghuraman S."/>
            <person name="Rameau R."/>
            <person name="Ray V."/>
            <person name="Raymond C."/>
            <person name="Rege F."/>
            <person name="Rise C."/>
            <person name="Rogers J."/>
            <person name="Rogov P."/>
            <person name="Sahalie J."/>
            <person name="Settipalli S."/>
            <person name="Sharpe T."/>
            <person name="Shea T."/>
            <person name="Sheehan M."/>
            <person name="Sherpa N."/>
            <person name="Shi J."/>
            <person name="Shih D."/>
            <person name="Sloan J."/>
            <person name="Smith C."/>
            <person name="Sparrow T."/>
            <person name="Stalker J."/>
            <person name="Stange-Thomann N."/>
            <person name="Stavropoulos S."/>
            <person name="Stone C."/>
            <person name="Stone S."/>
            <person name="Sykes S."/>
            <person name="Tchuinga P."/>
            <person name="Tenzing P."/>
            <person name="Tesfaye S."/>
            <person name="Thoulutsang D."/>
            <person name="Thoulutsang Y."/>
            <person name="Topham K."/>
            <person name="Topping I."/>
            <person name="Tsamla T."/>
            <person name="Vassiliev H."/>
            <person name="Venkataraman V."/>
            <person name="Vo A."/>
            <person name="Wangchuk T."/>
            <person name="Wangdi T."/>
            <person name="Weiand M."/>
            <person name="Wilkinson J."/>
            <person name="Wilson A."/>
            <person name="Yadav S."/>
            <person name="Yang S."/>
            <person name="Yang X."/>
            <person name="Young G."/>
            <person name="Yu Q."/>
            <person name="Zainoun J."/>
            <person name="Zembek L."/>
            <person name="Zimmer A."/>
            <person name="Lander E.S."/>
        </authorList>
    </citation>
    <scope>NUCLEOTIDE SEQUENCE [LARGE SCALE GENOMIC DNA]</scope>
    <source>
        <strain evidence="2">Boxer</strain>
    </source>
</reference>
<accession>A0A8P0PNT3</accession>
<feature type="compositionally biased region" description="Pro residues" evidence="1">
    <location>
        <begin position="236"/>
        <end position="262"/>
    </location>
</feature>
<feature type="region of interest" description="Disordered" evidence="1">
    <location>
        <begin position="1"/>
        <end position="135"/>
    </location>
</feature>
<feature type="region of interest" description="Disordered" evidence="1">
    <location>
        <begin position="236"/>
        <end position="477"/>
    </location>
</feature>